<dbReference type="AlphaFoldDB" id="A0A7H0VHK9"/>
<gene>
    <name evidence="2" type="ORF">H4K34_05030</name>
</gene>
<dbReference type="KEGG" id="chyd:H4K34_05030"/>
<evidence type="ECO:0000313" key="2">
    <source>
        <dbReference type="EMBL" id="QNR25207.1"/>
    </source>
</evidence>
<sequence length="243" mass="28039">MRITHLLLALTYCSLSWAQSTGDSLQTSIPKHPLHFSDYQFNLKTRVAAAKQLVSAQFETDTFHLFQIASNQIYLAYGSKGKYQISQLNIPRLMHPEDQSVYYTLKIDSLGQNQAYFTINWEERTFSQYSRSSGSAEFSCTEIITENESSYSGLVIISLESKSILFEGISRAHLVVSEKRNPGNLQKTLSNDRTIKLRFWPGEPYLDILNHGNSQQAYWEHYQHLEYGMYQLVDDQYIKATKH</sequence>
<name>A0A7H0VHK9_9FLAO</name>
<organism evidence="2 3">
    <name type="scientific">Croceimicrobium hydrocarbonivorans</name>
    <dbReference type="NCBI Taxonomy" id="2761580"/>
    <lineage>
        <taxon>Bacteria</taxon>
        <taxon>Pseudomonadati</taxon>
        <taxon>Bacteroidota</taxon>
        <taxon>Flavobacteriia</taxon>
        <taxon>Flavobacteriales</taxon>
        <taxon>Owenweeksiaceae</taxon>
        <taxon>Croceimicrobium</taxon>
    </lineage>
</organism>
<evidence type="ECO:0000313" key="3">
    <source>
        <dbReference type="Proteomes" id="UP000516305"/>
    </source>
</evidence>
<evidence type="ECO:0000256" key="1">
    <source>
        <dbReference type="SAM" id="SignalP"/>
    </source>
</evidence>
<proteinExistence type="predicted"/>
<protein>
    <submittedName>
        <fullName evidence="2">Uncharacterized protein</fullName>
    </submittedName>
</protein>
<feature type="chain" id="PRO_5028910383" evidence="1">
    <location>
        <begin position="19"/>
        <end position="243"/>
    </location>
</feature>
<keyword evidence="3" id="KW-1185">Reference proteome</keyword>
<reference evidence="2 3" key="1">
    <citation type="submission" date="2020-08" db="EMBL/GenBank/DDBJ databases">
        <title>Croceimicrobium hydrocarbonivorans gen. nov., sp. nov., a novel marine bacterium isolated from a bacterial consortium that degrades polyethylene terephthalate.</title>
        <authorList>
            <person name="Liu R."/>
        </authorList>
    </citation>
    <scope>NUCLEOTIDE SEQUENCE [LARGE SCALE GENOMIC DNA]</scope>
    <source>
        <strain evidence="2 3">A20-9</strain>
    </source>
</reference>
<dbReference type="Proteomes" id="UP000516305">
    <property type="component" value="Chromosome"/>
</dbReference>
<feature type="signal peptide" evidence="1">
    <location>
        <begin position="1"/>
        <end position="18"/>
    </location>
</feature>
<dbReference type="EMBL" id="CP060139">
    <property type="protein sequence ID" value="QNR25207.1"/>
    <property type="molecule type" value="Genomic_DNA"/>
</dbReference>
<keyword evidence="1" id="KW-0732">Signal</keyword>
<dbReference type="RefSeq" id="WP_210759733.1">
    <property type="nucleotide sequence ID" value="NZ_CP060139.1"/>
</dbReference>
<accession>A0A7H0VHK9</accession>